<name>A0AAW0CIG9_9AGAR</name>
<evidence type="ECO:0000256" key="3">
    <source>
        <dbReference type="ARBA" id="ARBA00022827"/>
    </source>
</evidence>
<keyword evidence="2" id="KW-0285">Flavoprotein</keyword>
<dbReference type="InterPro" id="IPR002938">
    <property type="entry name" value="FAD-bd"/>
</dbReference>
<dbReference type="PANTHER" id="PTHR13789">
    <property type="entry name" value="MONOOXYGENASE"/>
    <property type="match status" value="1"/>
</dbReference>
<dbReference type="InterPro" id="IPR036188">
    <property type="entry name" value="FAD/NAD-bd_sf"/>
</dbReference>
<dbReference type="Gene3D" id="3.50.50.60">
    <property type="entry name" value="FAD/NAD(P)-binding domain"/>
    <property type="match status" value="2"/>
</dbReference>
<dbReference type="EMBL" id="JAYKXP010000044">
    <property type="protein sequence ID" value="KAK7037828.1"/>
    <property type="molecule type" value="Genomic_DNA"/>
</dbReference>
<dbReference type="SUPFAM" id="SSF51905">
    <property type="entry name" value="FAD/NAD(P)-binding domain"/>
    <property type="match status" value="1"/>
</dbReference>
<dbReference type="Proteomes" id="UP001383192">
    <property type="component" value="Unassembled WGS sequence"/>
</dbReference>
<comment type="caution">
    <text evidence="8">The sequence shown here is derived from an EMBL/GenBank/DDBJ whole genome shotgun (WGS) entry which is preliminary data.</text>
</comment>
<gene>
    <name evidence="8" type="ORF">VNI00_010789</name>
</gene>
<dbReference type="Pfam" id="PF01494">
    <property type="entry name" value="FAD_binding_3"/>
    <property type="match status" value="2"/>
</dbReference>
<dbReference type="GO" id="GO:0071949">
    <property type="term" value="F:FAD binding"/>
    <property type="evidence" value="ECO:0007669"/>
    <property type="project" value="InterPro"/>
</dbReference>
<dbReference type="PANTHER" id="PTHR13789:SF309">
    <property type="entry name" value="PUTATIVE (AFU_ORTHOLOGUE AFUA_6G14510)-RELATED"/>
    <property type="match status" value="1"/>
</dbReference>
<accession>A0AAW0CIG9</accession>
<protein>
    <recommendedName>
        <fullName evidence="7">FAD-binding domain-containing protein</fullName>
    </recommendedName>
</protein>
<dbReference type="PROSITE" id="PS51257">
    <property type="entry name" value="PROKAR_LIPOPROTEIN"/>
    <property type="match status" value="1"/>
</dbReference>
<dbReference type="PRINTS" id="PR00420">
    <property type="entry name" value="RNGMNOXGNASE"/>
</dbReference>
<keyword evidence="5" id="KW-0503">Monooxygenase</keyword>
<feature type="domain" description="FAD-binding" evidence="7">
    <location>
        <begin position="242"/>
        <end position="313"/>
    </location>
</feature>
<feature type="transmembrane region" description="Helical" evidence="6">
    <location>
        <begin position="15"/>
        <end position="35"/>
    </location>
</feature>
<keyword evidence="4" id="KW-0560">Oxidoreductase</keyword>
<keyword evidence="9" id="KW-1185">Reference proteome</keyword>
<sequence length="430" mass="48252">MAVPKLTDPANTAVVPLHFIIIGGGITGLSCALALRRAGFLVTVLEKDEGHSSKSEGCRIPPNLTKILYLWGLRWAIQSKSMKCNNIHLLQFESGEYLSSYLWDDDLLLETGGELTFMEYAALRDLLYDAAIASGAVFRFNAEVVKIDPEAAVVTLKSGETICGDVLVGADGLQGISLQYIDCSEIPIEDTGVRMISMSIPKESIADDLDVCLSTETDIGDMFIWMGNEQSILGFPTSRQVTRRAVLDEWVRGRMVIIGDAAHPLPPGSLQSAALSVEDSVVLARLFSHLTSVIQVDEFLAAFQEIRYPRCEEIHTKEYGIIYFMTMPPSEVEEYRNQEFRLRRDAGLSYVDSDSEWEDSVEEKEIRDIFAYDANEDADSWWLEWGLLKDRSEGIKLGDELSTIDGKPLVVDIERSMNVVVQQFRFWRFY</sequence>
<comment type="similarity">
    <text evidence="1">Belongs to the paxM FAD-dependent monooxygenase family.</text>
</comment>
<keyword evidence="3" id="KW-0274">FAD</keyword>
<keyword evidence="6" id="KW-1133">Transmembrane helix</keyword>
<feature type="domain" description="FAD-binding" evidence="7">
    <location>
        <begin position="20"/>
        <end position="204"/>
    </location>
</feature>
<keyword evidence="6" id="KW-0812">Transmembrane</keyword>
<keyword evidence="6" id="KW-0472">Membrane</keyword>
<evidence type="ECO:0000313" key="8">
    <source>
        <dbReference type="EMBL" id="KAK7037828.1"/>
    </source>
</evidence>
<dbReference type="GO" id="GO:0004497">
    <property type="term" value="F:monooxygenase activity"/>
    <property type="evidence" value="ECO:0007669"/>
    <property type="project" value="UniProtKB-KW"/>
</dbReference>
<evidence type="ECO:0000256" key="6">
    <source>
        <dbReference type="SAM" id="Phobius"/>
    </source>
</evidence>
<evidence type="ECO:0000259" key="7">
    <source>
        <dbReference type="Pfam" id="PF01494"/>
    </source>
</evidence>
<proteinExistence type="inferred from homology"/>
<evidence type="ECO:0000256" key="2">
    <source>
        <dbReference type="ARBA" id="ARBA00022630"/>
    </source>
</evidence>
<dbReference type="AlphaFoldDB" id="A0AAW0CIG9"/>
<organism evidence="8 9">
    <name type="scientific">Paramarasmius palmivorus</name>
    <dbReference type="NCBI Taxonomy" id="297713"/>
    <lineage>
        <taxon>Eukaryota</taxon>
        <taxon>Fungi</taxon>
        <taxon>Dikarya</taxon>
        <taxon>Basidiomycota</taxon>
        <taxon>Agaricomycotina</taxon>
        <taxon>Agaricomycetes</taxon>
        <taxon>Agaricomycetidae</taxon>
        <taxon>Agaricales</taxon>
        <taxon>Marasmiineae</taxon>
        <taxon>Marasmiaceae</taxon>
        <taxon>Paramarasmius</taxon>
    </lineage>
</organism>
<evidence type="ECO:0000313" key="9">
    <source>
        <dbReference type="Proteomes" id="UP001383192"/>
    </source>
</evidence>
<evidence type="ECO:0000256" key="4">
    <source>
        <dbReference type="ARBA" id="ARBA00023002"/>
    </source>
</evidence>
<reference evidence="8 9" key="1">
    <citation type="submission" date="2024-01" db="EMBL/GenBank/DDBJ databases">
        <title>A draft genome for a cacao thread blight-causing isolate of Paramarasmius palmivorus.</title>
        <authorList>
            <person name="Baruah I.K."/>
            <person name="Bukari Y."/>
            <person name="Amoako-Attah I."/>
            <person name="Meinhardt L.W."/>
            <person name="Bailey B.A."/>
            <person name="Cohen S.P."/>
        </authorList>
    </citation>
    <scope>NUCLEOTIDE SEQUENCE [LARGE SCALE GENOMIC DNA]</scope>
    <source>
        <strain evidence="8 9">GH-12</strain>
    </source>
</reference>
<dbReference type="InterPro" id="IPR050493">
    <property type="entry name" value="FAD-dep_Monooxygenase_BioMet"/>
</dbReference>
<evidence type="ECO:0000256" key="5">
    <source>
        <dbReference type="ARBA" id="ARBA00023033"/>
    </source>
</evidence>
<evidence type="ECO:0000256" key="1">
    <source>
        <dbReference type="ARBA" id="ARBA00007992"/>
    </source>
</evidence>